<keyword evidence="5 14" id="KW-0169">Cobalamin biosynthesis</keyword>
<dbReference type="EC" id="2.5.1.17" evidence="3 14"/>
<comment type="catalytic activity">
    <reaction evidence="12 14">
        <text>2 cob(II)yrinate a,c diamide + reduced [electron-transfer flavoprotein] + 2 ATP = 2 adenosylcob(III)yrinate a,c-diamide + 2 triphosphate + oxidized [electron-transfer flavoprotein] + 3 H(+)</text>
        <dbReference type="Rhea" id="RHEA:11528"/>
        <dbReference type="Rhea" id="RHEA-COMP:10685"/>
        <dbReference type="Rhea" id="RHEA-COMP:10686"/>
        <dbReference type="ChEBI" id="CHEBI:15378"/>
        <dbReference type="ChEBI" id="CHEBI:18036"/>
        <dbReference type="ChEBI" id="CHEBI:30616"/>
        <dbReference type="ChEBI" id="CHEBI:57692"/>
        <dbReference type="ChEBI" id="CHEBI:58307"/>
        <dbReference type="ChEBI" id="CHEBI:58503"/>
        <dbReference type="ChEBI" id="CHEBI:58537"/>
        <dbReference type="EC" id="2.5.1.17"/>
    </reaction>
</comment>
<dbReference type="Pfam" id="PF01923">
    <property type="entry name" value="Cob_adeno_trans"/>
    <property type="match status" value="1"/>
</dbReference>
<evidence type="ECO:0000256" key="3">
    <source>
        <dbReference type="ARBA" id="ARBA00012454"/>
    </source>
</evidence>
<comment type="pathway">
    <text evidence="1 14">Cofactor biosynthesis; adenosylcobalamin biosynthesis; adenosylcobalamin from cob(II)yrinate a,c-diamide: step 2/7.</text>
</comment>
<name>A0ABS2QAK5_9BACL</name>
<dbReference type="NCBIfam" id="TIGR00636">
    <property type="entry name" value="PduO_Nterm"/>
    <property type="match status" value="1"/>
</dbReference>
<keyword evidence="6 14" id="KW-0808">Transferase</keyword>
<dbReference type="RefSeq" id="WP_205007031.1">
    <property type="nucleotide sequence ID" value="NZ_CBCRXA010000008.1"/>
</dbReference>
<evidence type="ECO:0000256" key="4">
    <source>
        <dbReference type="ARBA" id="ARBA00020963"/>
    </source>
</evidence>
<evidence type="ECO:0000256" key="14">
    <source>
        <dbReference type="RuleBase" id="RU366026"/>
    </source>
</evidence>
<evidence type="ECO:0000256" key="9">
    <source>
        <dbReference type="ARBA" id="ARBA00031529"/>
    </source>
</evidence>
<organism evidence="16 17">
    <name type="scientific">Sporolactobacillus spathodeae</name>
    <dbReference type="NCBI Taxonomy" id="1465502"/>
    <lineage>
        <taxon>Bacteria</taxon>
        <taxon>Bacillati</taxon>
        <taxon>Bacillota</taxon>
        <taxon>Bacilli</taxon>
        <taxon>Bacillales</taxon>
        <taxon>Sporolactobacillaceae</taxon>
        <taxon>Sporolactobacillus</taxon>
    </lineage>
</organism>
<feature type="domain" description="Cobalamin adenosyltransferase-like" evidence="15">
    <location>
        <begin position="3"/>
        <end position="166"/>
    </location>
</feature>
<dbReference type="SUPFAM" id="SSF89028">
    <property type="entry name" value="Cobalamin adenosyltransferase-like"/>
    <property type="match status" value="1"/>
</dbReference>
<dbReference type="InterPro" id="IPR029499">
    <property type="entry name" value="PduO-typ"/>
</dbReference>
<reference evidence="16 17" key="1">
    <citation type="submission" date="2021-01" db="EMBL/GenBank/DDBJ databases">
        <title>Genomic Encyclopedia of Type Strains, Phase IV (KMG-IV): sequencing the most valuable type-strain genomes for metagenomic binning, comparative biology and taxonomic classification.</title>
        <authorList>
            <person name="Goeker M."/>
        </authorList>
    </citation>
    <scope>NUCLEOTIDE SEQUENCE [LARGE SCALE GENOMIC DNA]</scope>
    <source>
        <strain evidence="16 17">DSM 100968</strain>
    </source>
</reference>
<evidence type="ECO:0000313" key="16">
    <source>
        <dbReference type="EMBL" id="MBM7658470.1"/>
    </source>
</evidence>
<comment type="caution">
    <text evidence="16">The sequence shown here is derived from an EMBL/GenBank/DDBJ whole genome shotgun (WGS) entry which is preliminary data.</text>
</comment>
<dbReference type="InterPro" id="IPR016030">
    <property type="entry name" value="CblAdoTrfase-like"/>
</dbReference>
<evidence type="ECO:0000256" key="10">
    <source>
        <dbReference type="ARBA" id="ARBA00033334"/>
    </source>
</evidence>
<keyword evidence="7 14" id="KW-0547">Nucleotide-binding</keyword>
<dbReference type="InterPro" id="IPR036451">
    <property type="entry name" value="CblAdoTrfase-like_sf"/>
</dbReference>
<protein>
    <recommendedName>
        <fullName evidence="4 14">Corrinoid adenosyltransferase</fullName>
        <ecNumber evidence="3 14">2.5.1.17</ecNumber>
    </recommendedName>
    <alternativeName>
        <fullName evidence="9 14">Cob(II)alamin adenosyltransferase</fullName>
    </alternativeName>
    <alternativeName>
        <fullName evidence="11 14">Cob(II)yrinic acid a,c-diamide adenosyltransferase</fullName>
    </alternativeName>
    <alternativeName>
        <fullName evidence="10 14">Cobinamide/cobalamin adenosyltransferase</fullName>
    </alternativeName>
</protein>
<evidence type="ECO:0000256" key="13">
    <source>
        <dbReference type="ARBA" id="ARBA00048692"/>
    </source>
</evidence>
<dbReference type="GO" id="GO:0008817">
    <property type="term" value="F:corrinoid adenosyltransferase activity"/>
    <property type="evidence" value="ECO:0007669"/>
    <property type="project" value="UniProtKB-EC"/>
</dbReference>
<dbReference type="Gene3D" id="1.20.1200.10">
    <property type="entry name" value="Cobalamin adenosyltransferase-like"/>
    <property type="match status" value="1"/>
</dbReference>
<evidence type="ECO:0000259" key="15">
    <source>
        <dbReference type="Pfam" id="PF01923"/>
    </source>
</evidence>
<proteinExistence type="inferred from homology"/>
<evidence type="ECO:0000256" key="1">
    <source>
        <dbReference type="ARBA" id="ARBA00005121"/>
    </source>
</evidence>
<dbReference type="PANTHER" id="PTHR12213">
    <property type="entry name" value="CORRINOID ADENOSYLTRANSFERASE"/>
    <property type="match status" value="1"/>
</dbReference>
<evidence type="ECO:0000256" key="11">
    <source>
        <dbReference type="ARBA" id="ARBA00033354"/>
    </source>
</evidence>
<gene>
    <name evidence="16" type="ORF">JOC27_001923</name>
</gene>
<dbReference type="Proteomes" id="UP000823201">
    <property type="component" value="Unassembled WGS sequence"/>
</dbReference>
<dbReference type="EMBL" id="JAFBEV010000017">
    <property type="protein sequence ID" value="MBM7658470.1"/>
    <property type="molecule type" value="Genomic_DNA"/>
</dbReference>
<evidence type="ECO:0000313" key="17">
    <source>
        <dbReference type="Proteomes" id="UP000823201"/>
    </source>
</evidence>
<comment type="similarity">
    <text evidence="2 14">Belongs to the Cob(I)alamin adenosyltransferase family.</text>
</comment>
<accession>A0ABS2QAK5</accession>
<evidence type="ECO:0000256" key="7">
    <source>
        <dbReference type="ARBA" id="ARBA00022741"/>
    </source>
</evidence>
<sequence length="190" mass="21717">MKLYTKRGDQGITQLIGGSKVSKDDKQVIAYGTMDELNAWLGYTMVCCSSREVLFIKELQEIQQCLFDAGHDLATPTKHPAYIFNEKQVGWLEQRIDFYSAHSPEITQFILPGGSRVAAVLHVARTITRRLERQIVALQKEAPINGSVLKYVNRLSDYFFAAARYANVINNVDDIFYDSGRKEFERREDD</sequence>
<keyword evidence="8 14" id="KW-0067">ATP-binding</keyword>
<evidence type="ECO:0000256" key="8">
    <source>
        <dbReference type="ARBA" id="ARBA00022840"/>
    </source>
</evidence>
<evidence type="ECO:0000256" key="2">
    <source>
        <dbReference type="ARBA" id="ARBA00007487"/>
    </source>
</evidence>
<comment type="catalytic activity">
    <reaction evidence="13 14">
        <text>2 cob(II)alamin + reduced [electron-transfer flavoprotein] + 2 ATP = 2 adenosylcob(III)alamin + 2 triphosphate + oxidized [electron-transfer flavoprotein] + 3 H(+)</text>
        <dbReference type="Rhea" id="RHEA:28671"/>
        <dbReference type="Rhea" id="RHEA-COMP:10685"/>
        <dbReference type="Rhea" id="RHEA-COMP:10686"/>
        <dbReference type="ChEBI" id="CHEBI:15378"/>
        <dbReference type="ChEBI" id="CHEBI:16304"/>
        <dbReference type="ChEBI" id="CHEBI:18036"/>
        <dbReference type="ChEBI" id="CHEBI:18408"/>
        <dbReference type="ChEBI" id="CHEBI:30616"/>
        <dbReference type="ChEBI" id="CHEBI:57692"/>
        <dbReference type="ChEBI" id="CHEBI:58307"/>
        <dbReference type="EC" id="2.5.1.17"/>
    </reaction>
</comment>
<dbReference type="PANTHER" id="PTHR12213:SF0">
    <property type="entry name" value="CORRINOID ADENOSYLTRANSFERASE MMAB"/>
    <property type="match status" value="1"/>
</dbReference>
<evidence type="ECO:0000256" key="12">
    <source>
        <dbReference type="ARBA" id="ARBA00048555"/>
    </source>
</evidence>
<evidence type="ECO:0000256" key="5">
    <source>
        <dbReference type="ARBA" id="ARBA00022573"/>
    </source>
</evidence>
<keyword evidence="17" id="KW-1185">Reference proteome</keyword>
<evidence type="ECO:0000256" key="6">
    <source>
        <dbReference type="ARBA" id="ARBA00022679"/>
    </source>
</evidence>